<dbReference type="GO" id="GO:0016887">
    <property type="term" value="F:ATP hydrolysis activity"/>
    <property type="evidence" value="ECO:0007669"/>
    <property type="project" value="InterPro"/>
</dbReference>
<dbReference type="InterPro" id="IPR001650">
    <property type="entry name" value="Helicase_C-like"/>
</dbReference>
<dbReference type="SUPFAM" id="SSF52540">
    <property type="entry name" value="P-loop containing nucleoside triphosphate hydrolases"/>
    <property type="match status" value="1"/>
</dbReference>
<dbReference type="OrthoDB" id="2801544at2759"/>
<dbReference type="Proteomes" id="UP000784294">
    <property type="component" value="Unassembled WGS sequence"/>
</dbReference>
<dbReference type="Pfam" id="PF00271">
    <property type="entry name" value="Helicase_C"/>
    <property type="match status" value="1"/>
</dbReference>
<comment type="caution">
    <text evidence="2">The sequence shown here is derived from an EMBL/GenBank/DDBJ whole genome shotgun (WGS) entry which is preliminary data.</text>
</comment>
<proteinExistence type="predicted"/>
<accession>A0A448XAF8</accession>
<evidence type="ECO:0000313" key="2">
    <source>
        <dbReference type="EMBL" id="VEL32262.1"/>
    </source>
</evidence>
<evidence type="ECO:0000259" key="1">
    <source>
        <dbReference type="Pfam" id="PF00271"/>
    </source>
</evidence>
<keyword evidence="3" id="KW-1185">Reference proteome</keyword>
<name>A0A448XAF8_9PLAT</name>
<dbReference type="PANTHER" id="PTHR36498:SF1">
    <property type="entry name" value="TATA-BINDING PROTEIN-ASSOCIATED FACTOR 172"/>
    <property type="match status" value="1"/>
</dbReference>
<sequence length="38" mass="4107">MMLLTTSVGGLGLNLIGADTVIFVQLDWNPTRDLQVFG</sequence>
<gene>
    <name evidence="2" type="ORF">PXEA_LOCUS25702</name>
</gene>
<dbReference type="AlphaFoldDB" id="A0A448XAF8"/>
<evidence type="ECO:0000313" key="3">
    <source>
        <dbReference type="Proteomes" id="UP000784294"/>
    </source>
</evidence>
<dbReference type="Gene3D" id="3.40.50.300">
    <property type="entry name" value="P-loop containing nucleotide triphosphate hydrolases"/>
    <property type="match status" value="1"/>
</dbReference>
<protein>
    <recommendedName>
        <fullName evidence="1">Helicase C-terminal domain-containing protein</fullName>
    </recommendedName>
</protein>
<dbReference type="GO" id="GO:0017025">
    <property type="term" value="F:TBP-class protein binding"/>
    <property type="evidence" value="ECO:0007669"/>
    <property type="project" value="InterPro"/>
</dbReference>
<organism evidence="2 3">
    <name type="scientific">Protopolystoma xenopodis</name>
    <dbReference type="NCBI Taxonomy" id="117903"/>
    <lineage>
        <taxon>Eukaryota</taxon>
        <taxon>Metazoa</taxon>
        <taxon>Spiralia</taxon>
        <taxon>Lophotrochozoa</taxon>
        <taxon>Platyhelminthes</taxon>
        <taxon>Monogenea</taxon>
        <taxon>Polyopisthocotylea</taxon>
        <taxon>Polystomatidea</taxon>
        <taxon>Polystomatidae</taxon>
        <taxon>Protopolystoma</taxon>
    </lineage>
</organism>
<dbReference type="InterPro" id="IPR044972">
    <property type="entry name" value="Mot1"/>
</dbReference>
<dbReference type="InterPro" id="IPR027417">
    <property type="entry name" value="P-loop_NTPase"/>
</dbReference>
<feature type="domain" description="Helicase C-terminal" evidence="1">
    <location>
        <begin position="2"/>
        <end position="38"/>
    </location>
</feature>
<reference evidence="2" key="1">
    <citation type="submission" date="2018-11" db="EMBL/GenBank/DDBJ databases">
        <authorList>
            <consortium name="Pathogen Informatics"/>
        </authorList>
    </citation>
    <scope>NUCLEOTIDE SEQUENCE</scope>
</reference>
<dbReference type="GO" id="GO:0003677">
    <property type="term" value="F:DNA binding"/>
    <property type="evidence" value="ECO:0007669"/>
    <property type="project" value="InterPro"/>
</dbReference>
<dbReference type="EMBL" id="CAAALY010132215">
    <property type="protein sequence ID" value="VEL32262.1"/>
    <property type="molecule type" value="Genomic_DNA"/>
</dbReference>
<dbReference type="PANTHER" id="PTHR36498">
    <property type="entry name" value="TATA-BINDING PROTEIN-ASSOCIATED FACTOR 172"/>
    <property type="match status" value="1"/>
</dbReference>